<reference evidence="1" key="1">
    <citation type="submission" date="2021-06" db="EMBL/GenBank/DDBJ databases">
        <authorList>
            <person name="Kallberg Y."/>
            <person name="Tangrot J."/>
            <person name="Rosling A."/>
        </authorList>
    </citation>
    <scope>NUCLEOTIDE SEQUENCE</scope>
    <source>
        <strain evidence="1">MA461A</strain>
    </source>
</reference>
<feature type="non-terminal residue" evidence="1">
    <location>
        <position position="56"/>
    </location>
</feature>
<dbReference type="EMBL" id="CAJVQC010083980">
    <property type="protein sequence ID" value="CAG8820711.1"/>
    <property type="molecule type" value="Genomic_DNA"/>
</dbReference>
<gene>
    <name evidence="1" type="ORF">RPERSI_LOCUS25409</name>
</gene>
<proteinExistence type="predicted"/>
<evidence type="ECO:0000313" key="2">
    <source>
        <dbReference type="Proteomes" id="UP000789920"/>
    </source>
</evidence>
<name>A0ACA9S0D0_9GLOM</name>
<dbReference type="Proteomes" id="UP000789920">
    <property type="component" value="Unassembled WGS sequence"/>
</dbReference>
<evidence type="ECO:0000313" key="1">
    <source>
        <dbReference type="EMBL" id="CAG8820711.1"/>
    </source>
</evidence>
<keyword evidence="2" id="KW-1185">Reference proteome</keyword>
<feature type="non-terminal residue" evidence="1">
    <location>
        <position position="1"/>
    </location>
</feature>
<sequence length="56" mass="6188">NNKSVINEAMVKDNISGARMTNVHPSQELCESIKIVIKSFTKRQNTINALSSIVSQ</sequence>
<protein>
    <submittedName>
        <fullName evidence="1">4000_t:CDS:1</fullName>
    </submittedName>
</protein>
<accession>A0ACA9S0D0</accession>
<organism evidence="1 2">
    <name type="scientific">Racocetra persica</name>
    <dbReference type="NCBI Taxonomy" id="160502"/>
    <lineage>
        <taxon>Eukaryota</taxon>
        <taxon>Fungi</taxon>
        <taxon>Fungi incertae sedis</taxon>
        <taxon>Mucoromycota</taxon>
        <taxon>Glomeromycotina</taxon>
        <taxon>Glomeromycetes</taxon>
        <taxon>Diversisporales</taxon>
        <taxon>Gigasporaceae</taxon>
        <taxon>Racocetra</taxon>
    </lineage>
</organism>
<comment type="caution">
    <text evidence="1">The sequence shown here is derived from an EMBL/GenBank/DDBJ whole genome shotgun (WGS) entry which is preliminary data.</text>
</comment>